<keyword evidence="2" id="KW-0732">Signal</keyword>
<proteinExistence type="predicted"/>
<evidence type="ECO:0000256" key="1">
    <source>
        <dbReference type="SAM" id="MobiDB-lite"/>
    </source>
</evidence>
<dbReference type="SUPFAM" id="SSF53850">
    <property type="entry name" value="Periplasmic binding protein-like II"/>
    <property type="match status" value="1"/>
</dbReference>
<dbReference type="Proteomes" id="UP000260812">
    <property type="component" value="Unassembled WGS sequence"/>
</dbReference>
<protein>
    <recommendedName>
        <fullName evidence="7">Extracellular solute-binding protein</fullName>
    </recommendedName>
</protein>
<evidence type="ECO:0000313" key="5">
    <source>
        <dbReference type="Proteomes" id="UP000260812"/>
    </source>
</evidence>
<dbReference type="AlphaFoldDB" id="A0A3E3HW63"/>
<sequence length="604" mass="66876">MKAKKAIAVLSVAVMMTGMLAGCTSGNTTDTAAANTTEAGTTTEMSETRPEGTSDNNGTETADLSEHVEITIGGINMVSSDTVEGWPTEIVQQIEEKFNVTLKTKPYDNESLNLDLSGGTTCDIVQINDDHIAGVLKGKHAVDLDTYGDIAKNINSDKMSFRNDVIRTFKSNGEGKLYFVTPRVLMKDTDPSYGANLNYGYVVRWDLYKQIGCPEISNDDEYIEALKKMKEIYPETEEGLPVYALGVMNDMQLFSYFFKGCLNEGYANLEGGIYVQNALTNELVPDLYDAGNPEVVTPFWSGVKFYNKLYKEGLLDPDCFITKQEDLRDKYTKGQYLGGIVDWHFGVYNEKQRVGDPETLNQYVVLPAKLGWTNEQNRAGWTGKYFFVSSHSPNVERAVMVLDYIQSEECSRIIDSGVEGRWEKSEKGTPELTQDTIQLKMDGNRLDEWKKSGIGSTFSDMAGFDGNNVAADGGKISLWNEADVLTDSLTAAQKDMCETLGLSLPSDLLKNKIESGEGIDLSNCKSYIRIGIEITPKDIVRIDSNCEELTMNALPDLIQAEDDAAFAAAKEKLINQLKDAGAQDSVDWWQSAWETTLKGLENIE</sequence>
<feature type="region of interest" description="Disordered" evidence="1">
    <location>
        <begin position="38"/>
        <end position="63"/>
    </location>
</feature>
<dbReference type="OrthoDB" id="3235892at2"/>
<dbReference type="GeneID" id="97990278"/>
<feature type="chain" id="PRO_5038233540" description="Extracellular solute-binding protein" evidence="2">
    <location>
        <begin position="22"/>
        <end position="604"/>
    </location>
</feature>
<organism evidence="3 5">
    <name type="scientific">Eisenbergiella massiliensis</name>
    <dbReference type="NCBI Taxonomy" id="1720294"/>
    <lineage>
        <taxon>Bacteria</taxon>
        <taxon>Bacillati</taxon>
        <taxon>Bacillota</taxon>
        <taxon>Clostridia</taxon>
        <taxon>Lachnospirales</taxon>
        <taxon>Lachnospiraceae</taxon>
        <taxon>Eisenbergiella</taxon>
    </lineage>
</organism>
<evidence type="ECO:0000313" key="6">
    <source>
        <dbReference type="Proteomes" id="UP000261166"/>
    </source>
</evidence>
<feature type="signal peptide" evidence="2">
    <location>
        <begin position="1"/>
        <end position="21"/>
    </location>
</feature>
<comment type="caution">
    <text evidence="3">The sequence shown here is derived from an EMBL/GenBank/DDBJ whole genome shotgun (WGS) entry which is preliminary data.</text>
</comment>
<evidence type="ECO:0000313" key="4">
    <source>
        <dbReference type="EMBL" id="RGE70561.1"/>
    </source>
</evidence>
<gene>
    <name evidence="4" type="ORF">DWY69_16645</name>
    <name evidence="3" type="ORF">DXC51_26335</name>
</gene>
<accession>A0A3E3HW63</accession>
<keyword evidence="5" id="KW-1185">Reference proteome</keyword>
<reference evidence="3 6" key="1">
    <citation type="submission" date="2018-08" db="EMBL/GenBank/DDBJ databases">
        <title>A genome reference for cultivated species of the human gut microbiota.</title>
        <authorList>
            <person name="Zou Y."/>
            <person name="Xue W."/>
            <person name="Luo G."/>
        </authorList>
    </citation>
    <scope>NUCLEOTIDE SEQUENCE [LARGE SCALE GENOMIC DNA]</scope>
    <source>
        <strain evidence="4 6">AF26-4BH</strain>
        <strain evidence="3">TF05-5AC</strain>
    </source>
</reference>
<dbReference type="Gene3D" id="3.40.190.10">
    <property type="entry name" value="Periplasmic binding protein-like II"/>
    <property type="match status" value="1"/>
</dbReference>
<name>A0A3E3HW63_9FIRM</name>
<dbReference type="RefSeq" id="WP_025490400.1">
    <property type="nucleotide sequence ID" value="NZ_JBKUNB010000023.1"/>
</dbReference>
<dbReference type="Proteomes" id="UP000261166">
    <property type="component" value="Unassembled WGS sequence"/>
</dbReference>
<evidence type="ECO:0008006" key="7">
    <source>
        <dbReference type="Google" id="ProtNLM"/>
    </source>
</evidence>
<evidence type="ECO:0000313" key="3">
    <source>
        <dbReference type="EMBL" id="RGE56066.1"/>
    </source>
</evidence>
<evidence type="ECO:0000256" key="2">
    <source>
        <dbReference type="SAM" id="SignalP"/>
    </source>
</evidence>
<dbReference type="EMBL" id="QVLV01000031">
    <property type="protein sequence ID" value="RGE56066.1"/>
    <property type="molecule type" value="Genomic_DNA"/>
</dbReference>
<dbReference type="EMBL" id="QVLU01000015">
    <property type="protein sequence ID" value="RGE70561.1"/>
    <property type="molecule type" value="Genomic_DNA"/>
</dbReference>
<dbReference type="PROSITE" id="PS51257">
    <property type="entry name" value="PROKAR_LIPOPROTEIN"/>
    <property type="match status" value="1"/>
</dbReference>
<feature type="compositionally biased region" description="Polar residues" evidence="1">
    <location>
        <begin position="53"/>
        <end position="62"/>
    </location>
</feature>